<dbReference type="Proteomes" id="UP000008022">
    <property type="component" value="Unassembled WGS sequence"/>
</dbReference>
<evidence type="ECO:0000313" key="2">
    <source>
        <dbReference type="Proteomes" id="UP000008022"/>
    </source>
</evidence>
<dbReference type="Gramene" id="ORUFI02G36520.1">
    <property type="protein sequence ID" value="ORUFI02G36520.1"/>
    <property type="gene ID" value="ORUFI02G36520"/>
</dbReference>
<evidence type="ECO:0000313" key="1">
    <source>
        <dbReference type="EnsemblPlants" id="ORUFI02G36520.1"/>
    </source>
</evidence>
<proteinExistence type="predicted"/>
<dbReference type="EnsemblPlants" id="ORUFI02G36520.1">
    <property type="protein sequence ID" value="ORUFI02G36520.1"/>
    <property type="gene ID" value="ORUFI02G36520"/>
</dbReference>
<keyword evidence="2" id="KW-1185">Reference proteome</keyword>
<dbReference type="AlphaFoldDB" id="A0A0E0NLU5"/>
<protein>
    <submittedName>
        <fullName evidence="1">Uncharacterized protein</fullName>
    </submittedName>
</protein>
<sequence length="130" mass="13593">MVVVRDGCVGLCSGIAGESLARPWAGMTTTTSLGAVPLLGGVVLALTPPSTKNPLRAMVVIGGFLQRLRSSTSLGITMKSKLLCHLGDKLGNDNIRDRDGWDHGNGTGAQHVIPTSVICSFCSLYQLLNS</sequence>
<dbReference type="HOGENOM" id="CLU_159604_0_0_1"/>
<reference evidence="1" key="2">
    <citation type="submission" date="2015-06" db="UniProtKB">
        <authorList>
            <consortium name="EnsemblPlants"/>
        </authorList>
    </citation>
    <scope>IDENTIFICATION</scope>
</reference>
<name>A0A0E0NLU5_ORYRU</name>
<organism evidence="1 2">
    <name type="scientific">Oryza rufipogon</name>
    <name type="common">Brownbeard rice</name>
    <name type="synonym">Asian wild rice</name>
    <dbReference type="NCBI Taxonomy" id="4529"/>
    <lineage>
        <taxon>Eukaryota</taxon>
        <taxon>Viridiplantae</taxon>
        <taxon>Streptophyta</taxon>
        <taxon>Embryophyta</taxon>
        <taxon>Tracheophyta</taxon>
        <taxon>Spermatophyta</taxon>
        <taxon>Magnoliopsida</taxon>
        <taxon>Liliopsida</taxon>
        <taxon>Poales</taxon>
        <taxon>Poaceae</taxon>
        <taxon>BOP clade</taxon>
        <taxon>Oryzoideae</taxon>
        <taxon>Oryzeae</taxon>
        <taxon>Oryzinae</taxon>
        <taxon>Oryza</taxon>
    </lineage>
</organism>
<accession>A0A0E0NLU5</accession>
<reference evidence="2" key="1">
    <citation type="submission" date="2013-06" db="EMBL/GenBank/DDBJ databases">
        <authorList>
            <person name="Zhao Q."/>
        </authorList>
    </citation>
    <scope>NUCLEOTIDE SEQUENCE</scope>
    <source>
        <strain evidence="2">cv. W1943</strain>
    </source>
</reference>